<dbReference type="Proteomes" id="UP000712080">
    <property type="component" value="Unassembled WGS sequence"/>
</dbReference>
<evidence type="ECO:0000313" key="3">
    <source>
        <dbReference type="Proteomes" id="UP000712080"/>
    </source>
</evidence>
<dbReference type="RefSeq" id="WP_169527004.1">
    <property type="nucleotide sequence ID" value="NZ_JAAMPU010000103.1"/>
</dbReference>
<dbReference type="EMBL" id="JAAMPU010000103">
    <property type="protein sequence ID" value="NMH27911.1"/>
    <property type="molecule type" value="Genomic_DNA"/>
</dbReference>
<dbReference type="PROSITE" id="PS50943">
    <property type="entry name" value="HTH_CROC1"/>
    <property type="match status" value="1"/>
</dbReference>
<protein>
    <submittedName>
        <fullName evidence="2">Helix-turn-helix transcriptional regulator</fullName>
    </submittedName>
</protein>
<name>A0A972JG77_9FLAO</name>
<dbReference type="Gene3D" id="1.10.260.40">
    <property type="entry name" value="lambda repressor-like DNA-binding domains"/>
    <property type="match status" value="1"/>
</dbReference>
<feature type="domain" description="HTH cro/C1-type" evidence="1">
    <location>
        <begin position="9"/>
        <end position="39"/>
    </location>
</feature>
<accession>A0A972JG77</accession>
<sequence>MYRPNALFRISLGISQQQMATLLNVGRSLYTMYELGKRNLPEPVTKKLIGLKAGMERQAIQLKKPTPLQQKQWRKHLEKKRAENKNRRDILAYHISKAQDRQQMNDTRENLVGMLKKRASKKRHEIETVKSIAVAVTEMQRDWMRLEELKRTLNILEFERGDLEQRLKVLEGG</sequence>
<organism evidence="2 3">
    <name type="scientific">Flavobacterium silvaticum</name>
    <dbReference type="NCBI Taxonomy" id="1852020"/>
    <lineage>
        <taxon>Bacteria</taxon>
        <taxon>Pseudomonadati</taxon>
        <taxon>Bacteroidota</taxon>
        <taxon>Flavobacteriia</taxon>
        <taxon>Flavobacteriales</taxon>
        <taxon>Flavobacteriaceae</taxon>
        <taxon>Flavobacterium</taxon>
    </lineage>
</organism>
<dbReference type="InterPro" id="IPR001387">
    <property type="entry name" value="Cro/C1-type_HTH"/>
</dbReference>
<proteinExistence type="predicted"/>
<evidence type="ECO:0000313" key="2">
    <source>
        <dbReference type="EMBL" id="NMH27911.1"/>
    </source>
</evidence>
<dbReference type="GO" id="GO:0003677">
    <property type="term" value="F:DNA binding"/>
    <property type="evidence" value="ECO:0007669"/>
    <property type="project" value="InterPro"/>
</dbReference>
<dbReference type="Pfam" id="PF01381">
    <property type="entry name" value="HTH_3"/>
    <property type="match status" value="1"/>
</dbReference>
<gene>
    <name evidence="2" type="ORF">G6047_07695</name>
</gene>
<dbReference type="CDD" id="cd00093">
    <property type="entry name" value="HTH_XRE"/>
    <property type="match status" value="1"/>
</dbReference>
<dbReference type="SUPFAM" id="SSF47413">
    <property type="entry name" value="lambda repressor-like DNA-binding domains"/>
    <property type="match status" value="1"/>
</dbReference>
<reference evidence="2" key="1">
    <citation type="submission" date="2020-02" db="EMBL/GenBank/DDBJ databases">
        <title>Flavobacterium sp. genome.</title>
        <authorList>
            <person name="Jung H.S."/>
            <person name="Baek J.H."/>
            <person name="Jeon C.O."/>
        </authorList>
    </citation>
    <scope>NUCLEOTIDE SEQUENCE</scope>
    <source>
        <strain evidence="2">SE-s28</strain>
    </source>
</reference>
<comment type="caution">
    <text evidence="2">The sequence shown here is derived from an EMBL/GenBank/DDBJ whole genome shotgun (WGS) entry which is preliminary data.</text>
</comment>
<dbReference type="InterPro" id="IPR010982">
    <property type="entry name" value="Lambda_DNA-bd_dom_sf"/>
</dbReference>
<evidence type="ECO:0000259" key="1">
    <source>
        <dbReference type="PROSITE" id="PS50943"/>
    </source>
</evidence>
<keyword evidence="3" id="KW-1185">Reference proteome</keyword>
<dbReference type="AlphaFoldDB" id="A0A972JG77"/>